<accession>A0ABV6D9D1</accession>
<comment type="caution">
    <text evidence="11">The sequence shown here is derived from an EMBL/GenBank/DDBJ whole genome shotgun (WGS) entry which is preliminary data.</text>
</comment>
<dbReference type="InterPro" id="IPR027417">
    <property type="entry name" value="P-loop_NTPase"/>
</dbReference>
<protein>
    <submittedName>
        <fullName evidence="11">Type I secretion system permease/ATPase</fullName>
    </submittedName>
</protein>
<proteinExistence type="predicted"/>
<evidence type="ECO:0000256" key="3">
    <source>
        <dbReference type="ARBA" id="ARBA00022741"/>
    </source>
</evidence>
<dbReference type="InterPro" id="IPR039421">
    <property type="entry name" value="Type_1_exporter"/>
</dbReference>
<dbReference type="InterPro" id="IPR005074">
    <property type="entry name" value="Peptidase_C39"/>
</dbReference>
<dbReference type="Gene3D" id="3.40.50.300">
    <property type="entry name" value="P-loop containing nucleotide triphosphate hydrolases"/>
    <property type="match status" value="1"/>
</dbReference>
<feature type="transmembrane region" description="Helical" evidence="7">
    <location>
        <begin position="189"/>
        <end position="211"/>
    </location>
</feature>
<evidence type="ECO:0000256" key="4">
    <source>
        <dbReference type="ARBA" id="ARBA00022840"/>
    </source>
</evidence>
<evidence type="ECO:0000313" key="11">
    <source>
        <dbReference type="EMBL" id="MFC0209264.1"/>
    </source>
</evidence>
<name>A0ABV6D9D1_9HYPH</name>
<dbReference type="PROSITE" id="PS50929">
    <property type="entry name" value="ABC_TM1F"/>
    <property type="match status" value="1"/>
</dbReference>
<evidence type="ECO:0000259" key="8">
    <source>
        <dbReference type="PROSITE" id="PS50893"/>
    </source>
</evidence>
<dbReference type="PANTHER" id="PTHR24221">
    <property type="entry name" value="ATP-BINDING CASSETTE SUB-FAMILY B"/>
    <property type="match status" value="1"/>
</dbReference>
<keyword evidence="2 7" id="KW-0812">Transmembrane</keyword>
<keyword evidence="5 7" id="KW-1133">Transmembrane helix</keyword>
<organism evidence="11 12">
    <name type="scientific">Chelativorans intermedius</name>
    <dbReference type="NCBI Taxonomy" id="515947"/>
    <lineage>
        <taxon>Bacteria</taxon>
        <taxon>Pseudomonadati</taxon>
        <taxon>Pseudomonadota</taxon>
        <taxon>Alphaproteobacteria</taxon>
        <taxon>Hyphomicrobiales</taxon>
        <taxon>Phyllobacteriaceae</taxon>
        <taxon>Chelativorans</taxon>
    </lineage>
</organism>
<dbReference type="Proteomes" id="UP001589755">
    <property type="component" value="Unassembled WGS sequence"/>
</dbReference>
<evidence type="ECO:0000256" key="6">
    <source>
        <dbReference type="ARBA" id="ARBA00023136"/>
    </source>
</evidence>
<dbReference type="Gene3D" id="3.90.70.10">
    <property type="entry name" value="Cysteine proteinases"/>
    <property type="match status" value="1"/>
</dbReference>
<feature type="domain" description="ABC transporter" evidence="8">
    <location>
        <begin position="501"/>
        <end position="736"/>
    </location>
</feature>
<keyword evidence="6 7" id="KW-0472">Membrane</keyword>
<feature type="transmembrane region" description="Helical" evidence="7">
    <location>
        <begin position="217"/>
        <end position="240"/>
    </location>
</feature>
<feature type="transmembrane region" description="Helical" evidence="7">
    <location>
        <begin position="326"/>
        <end position="346"/>
    </location>
</feature>
<dbReference type="Gene3D" id="1.20.1560.10">
    <property type="entry name" value="ABC transporter type 1, transmembrane domain"/>
    <property type="match status" value="1"/>
</dbReference>
<evidence type="ECO:0000259" key="10">
    <source>
        <dbReference type="PROSITE" id="PS50990"/>
    </source>
</evidence>
<dbReference type="InterPro" id="IPR003439">
    <property type="entry name" value="ABC_transporter-like_ATP-bd"/>
</dbReference>
<feature type="transmembrane region" description="Helical" evidence="7">
    <location>
        <begin position="295"/>
        <end position="320"/>
    </location>
</feature>
<comment type="subcellular location">
    <subcellularLocation>
        <location evidence="1">Cell membrane</location>
        <topology evidence="1">Multi-pass membrane protein</topology>
    </subcellularLocation>
</comment>
<sequence>MNAKNIDWFKAYRDGAPEDAQRAETEEVGASAVAPATDLVDALLVLCSLHNRSATRGELTAGLPLEDGRLTLDVLPRAAARAGLDVKVRRRSLSSIEARFLPVAVFLSDGSVVIYKERDGENCRIVHPDMAEQEETVPLSQLSARHAGLVAFATPLLRNDGRAAAVSEEPEGHWFWSELARYKWDFAEVGFAAALANTLAVFSSLFALQVYDRVVPNLAYATLWVLAIGVLIAIAIEAVVRITRAYLMDTVGRNLDQRLSARIFEQALGIRLEAQPASVGVFSSQVREMDAVREFFTSTTIGTLSDLPFVFMFLIIIWLIGGSVVWVLIAAIPFIIVPGLLAQWPLARLSRRQLREGAVRSGLLIEALASSETVKALQGESRFQHHWEEQTRFLSGNGVEMRRLSAVLTFSATAVQQAAYVMVLVVGVYQIAAGEMTLGSLLACSILSSRTLAPLTRLSGIFARWQHMRASLKNLEAVMRAPVDRPAGRRFVHRPRLNGAYEAEELSFRYDRDGEPIVRIASLSLAAGSATALLGANGSGKSTLLKLLSGLYHPSQGRLLLDGTDMRQIDPADIRKAVGYLPQDVRLFFGTVRENLLLGLDNREDEELIEALKFAGADSLVRDHPLGLDRKLGEGGTGMSGGQRQSMGLARLWLRDPRIVLLDEPTAAMDHALEMRVIENLRGWLAERTLVVATHRQPILTLVNRAVVMKGGRPVADGSVEGVLAALSSNEPARAK</sequence>
<dbReference type="InterPro" id="IPR011527">
    <property type="entry name" value="ABC1_TM_dom"/>
</dbReference>
<reference evidence="11 12" key="1">
    <citation type="submission" date="2024-09" db="EMBL/GenBank/DDBJ databases">
        <authorList>
            <person name="Sun Q."/>
            <person name="Mori K."/>
        </authorList>
    </citation>
    <scope>NUCLEOTIDE SEQUENCE [LARGE SCALE GENOMIC DNA]</scope>
    <source>
        <strain evidence="11 12">CCM 8543</strain>
    </source>
</reference>
<dbReference type="PROSITE" id="PS50990">
    <property type="entry name" value="PEPTIDASE_C39"/>
    <property type="match status" value="1"/>
</dbReference>
<evidence type="ECO:0000256" key="5">
    <source>
        <dbReference type="ARBA" id="ARBA00022989"/>
    </source>
</evidence>
<dbReference type="Pfam" id="PF00005">
    <property type="entry name" value="ABC_tran"/>
    <property type="match status" value="1"/>
</dbReference>
<evidence type="ECO:0000259" key="9">
    <source>
        <dbReference type="PROSITE" id="PS50929"/>
    </source>
</evidence>
<dbReference type="NCBIfam" id="TIGR03375">
    <property type="entry name" value="type_I_sec_LssB"/>
    <property type="match status" value="1"/>
</dbReference>
<evidence type="ECO:0000256" key="7">
    <source>
        <dbReference type="SAM" id="Phobius"/>
    </source>
</evidence>
<dbReference type="PROSITE" id="PS50893">
    <property type="entry name" value="ABC_TRANSPORTER_2"/>
    <property type="match status" value="1"/>
</dbReference>
<dbReference type="SMART" id="SM00382">
    <property type="entry name" value="AAA"/>
    <property type="match status" value="1"/>
</dbReference>
<dbReference type="InterPro" id="IPR036640">
    <property type="entry name" value="ABC1_TM_sf"/>
</dbReference>
<dbReference type="EMBL" id="JBHLXD010000019">
    <property type="protein sequence ID" value="MFC0209264.1"/>
    <property type="molecule type" value="Genomic_DNA"/>
</dbReference>
<evidence type="ECO:0000256" key="2">
    <source>
        <dbReference type="ARBA" id="ARBA00022692"/>
    </source>
</evidence>
<dbReference type="SUPFAM" id="SSF52540">
    <property type="entry name" value="P-loop containing nucleoside triphosphate hydrolases"/>
    <property type="match status" value="1"/>
</dbReference>
<dbReference type="InterPro" id="IPR003593">
    <property type="entry name" value="AAA+_ATPase"/>
</dbReference>
<keyword evidence="3" id="KW-0547">Nucleotide-binding</keyword>
<keyword evidence="4" id="KW-0067">ATP-binding</keyword>
<feature type="transmembrane region" description="Helical" evidence="7">
    <location>
        <begin position="407"/>
        <end position="432"/>
    </location>
</feature>
<evidence type="ECO:0000313" key="12">
    <source>
        <dbReference type="Proteomes" id="UP001589755"/>
    </source>
</evidence>
<evidence type="ECO:0000256" key="1">
    <source>
        <dbReference type="ARBA" id="ARBA00004651"/>
    </source>
</evidence>
<feature type="domain" description="Peptidase C39" evidence="10">
    <location>
        <begin position="32"/>
        <end position="153"/>
    </location>
</feature>
<dbReference type="CDD" id="cd18587">
    <property type="entry name" value="ABC_6TM_LapB_like"/>
    <property type="match status" value="1"/>
</dbReference>
<dbReference type="PANTHER" id="PTHR24221:SF248">
    <property type="entry name" value="ABC TRANSPORTER TRANSMEMBRANE REGION"/>
    <property type="match status" value="1"/>
</dbReference>
<dbReference type="Pfam" id="PF00664">
    <property type="entry name" value="ABC_membrane"/>
    <property type="match status" value="1"/>
</dbReference>
<keyword evidence="12" id="KW-1185">Reference proteome</keyword>
<dbReference type="SUPFAM" id="SSF90123">
    <property type="entry name" value="ABC transporter transmembrane region"/>
    <property type="match status" value="1"/>
</dbReference>
<gene>
    <name evidence="11" type="ORF">ACFFJ2_12735</name>
</gene>
<dbReference type="InterPro" id="IPR017750">
    <property type="entry name" value="ATPase_T1SS"/>
</dbReference>
<feature type="domain" description="ABC transmembrane type-1" evidence="9">
    <location>
        <begin position="189"/>
        <end position="467"/>
    </location>
</feature>
<dbReference type="RefSeq" id="WP_261522257.1">
    <property type="nucleotide sequence ID" value="NZ_JAODNW010000023.1"/>
</dbReference>